<name>A0ABP0M8H4_9DINO</name>
<organism evidence="7 8">
    <name type="scientific">Durusdinium trenchii</name>
    <dbReference type="NCBI Taxonomy" id="1381693"/>
    <lineage>
        <taxon>Eukaryota</taxon>
        <taxon>Sar</taxon>
        <taxon>Alveolata</taxon>
        <taxon>Dinophyceae</taxon>
        <taxon>Suessiales</taxon>
        <taxon>Symbiodiniaceae</taxon>
        <taxon>Durusdinium</taxon>
    </lineage>
</organism>
<sequence length="127" mass="14650">MDHHCWLIGNCVAMRNHRFFTLMVVCGCLAWTSVLVKTLWDFFLEDVREVWSLLGLAFLVPFSLFHVSALLCNITSKNACGHRRISWTSRRMNGFEEYDQIFCGPLQHLGEVDTSGPLCFFKCPVYP</sequence>
<protein>
    <recommendedName>
        <fullName evidence="5">Palmitoyltransferase</fullName>
        <ecNumber evidence="5">2.3.1.225</ecNumber>
    </recommendedName>
</protein>
<proteinExistence type="inferred from homology"/>
<dbReference type="Proteomes" id="UP001642484">
    <property type="component" value="Unassembled WGS sequence"/>
</dbReference>
<dbReference type="EMBL" id="CAXAMN010016269">
    <property type="protein sequence ID" value="CAK9047785.1"/>
    <property type="molecule type" value="Genomic_DNA"/>
</dbReference>
<comment type="subcellular location">
    <subcellularLocation>
        <location evidence="1">Membrane</location>
        <topology evidence="1">Multi-pass membrane protein</topology>
    </subcellularLocation>
</comment>
<feature type="transmembrane region" description="Helical" evidence="5">
    <location>
        <begin position="52"/>
        <end position="74"/>
    </location>
</feature>
<reference evidence="7 8" key="1">
    <citation type="submission" date="2024-02" db="EMBL/GenBank/DDBJ databases">
        <authorList>
            <person name="Chen Y."/>
            <person name="Shah S."/>
            <person name="Dougan E. K."/>
            <person name="Thang M."/>
            <person name="Chan C."/>
        </authorList>
    </citation>
    <scope>NUCLEOTIDE SEQUENCE [LARGE SCALE GENOMIC DNA]</scope>
</reference>
<comment type="caution">
    <text evidence="7">The sequence shown here is derived from an EMBL/GenBank/DDBJ whole genome shotgun (WGS) entry which is preliminary data.</text>
</comment>
<evidence type="ECO:0000259" key="6">
    <source>
        <dbReference type="Pfam" id="PF01529"/>
    </source>
</evidence>
<comment type="catalytic activity">
    <reaction evidence="5">
        <text>L-cysteinyl-[protein] + hexadecanoyl-CoA = S-hexadecanoyl-L-cysteinyl-[protein] + CoA</text>
        <dbReference type="Rhea" id="RHEA:36683"/>
        <dbReference type="Rhea" id="RHEA-COMP:10131"/>
        <dbReference type="Rhea" id="RHEA-COMP:11032"/>
        <dbReference type="ChEBI" id="CHEBI:29950"/>
        <dbReference type="ChEBI" id="CHEBI:57287"/>
        <dbReference type="ChEBI" id="CHEBI:57379"/>
        <dbReference type="ChEBI" id="CHEBI:74151"/>
        <dbReference type="EC" id="2.3.1.225"/>
    </reaction>
</comment>
<keyword evidence="5" id="KW-0012">Acyltransferase</keyword>
<dbReference type="EC" id="2.3.1.225" evidence="5"/>
<evidence type="ECO:0000256" key="3">
    <source>
        <dbReference type="ARBA" id="ARBA00022989"/>
    </source>
</evidence>
<dbReference type="InterPro" id="IPR001594">
    <property type="entry name" value="Palmitoyltrfase_DHHC"/>
</dbReference>
<comment type="domain">
    <text evidence="5">The DHHC domain is required for palmitoyltransferase activity.</text>
</comment>
<evidence type="ECO:0000313" key="7">
    <source>
        <dbReference type="EMBL" id="CAK9047785.1"/>
    </source>
</evidence>
<gene>
    <name evidence="7" type="ORF">CCMP2556_LOCUS24668</name>
</gene>
<keyword evidence="4 5" id="KW-0472">Membrane</keyword>
<dbReference type="Pfam" id="PF01529">
    <property type="entry name" value="DHHC"/>
    <property type="match status" value="1"/>
</dbReference>
<evidence type="ECO:0000256" key="5">
    <source>
        <dbReference type="RuleBase" id="RU079119"/>
    </source>
</evidence>
<keyword evidence="2 5" id="KW-0812">Transmembrane</keyword>
<keyword evidence="8" id="KW-1185">Reference proteome</keyword>
<feature type="domain" description="Palmitoyltransferase DHHC" evidence="6">
    <location>
        <begin position="1"/>
        <end position="40"/>
    </location>
</feature>
<dbReference type="PROSITE" id="PS50216">
    <property type="entry name" value="DHHC"/>
    <property type="match status" value="1"/>
</dbReference>
<keyword evidence="5" id="KW-0808">Transferase</keyword>
<keyword evidence="3 5" id="KW-1133">Transmembrane helix</keyword>
<evidence type="ECO:0000313" key="8">
    <source>
        <dbReference type="Proteomes" id="UP001642484"/>
    </source>
</evidence>
<evidence type="ECO:0000256" key="4">
    <source>
        <dbReference type="ARBA" id="ARBA00023136"/>
    </source>
</evidence>
<accession>A0ABP0M8H4</accession>
<comment type="similarity">
    <text evidence="5">Belongs to the DHHC palmitoyltransferase family.</text>
</comment>
<evidence type="ECO:0000256" key="1">
    <source>
        <dbReference type="ARBA" id="ARBA00004141"/>
    </source>
</evidence>
<feature type="transmembrane region" description="Helical" evidence="5">
    <location>
        <begin position="20"/>
        <end position="40"/>
    </location>
</feature>
<evidence type="ECO:0000256" key="2">
    <source>
        <dbReference type="ARBA" id="ARBA00022692"/>
    </source>
</evidence>